<name>A0ACB8BJM4_9AGAM</name>
<dbReference type="Proteomes" id="UP000790709">
    <property type="component" value="Unassembled WGS sequence"/>
</dbReference>
<gene>
    <name evidence="1" type="ORF">BV22DRAFT_407245</name>
</gene>
<comment type="caution">
    <text evidence="1">The sequence shown here is derived from an EMBL/GenBank/DDBJ whole genome shotgun (WGS) entry which is preliminary data.</text>
</comment>
<accession>A0ACB8BJM4</accession>
<evidence type="ECO:0000313" key="2">
    <source>
        <dbReference type="Proteomes" id="UP000790709"/>
    </source>
</evidence>
<proteinExistence type="predicted"/>
<dbReference type="EMBL" id="MU266395">
    <property type="protein sequence ID" value="KAH7925779.1"/>
    <property type="molecule type" value="Genomic_DNA"/>
</dbReference>
<protein>
    <submittedName>
        <fullName evidence="1">Uncharacterized protein</fullName>
    </submittedName>
</protein>
<keyword evidence="2" id="KW-1185">Reference proteome</keyword>
<sequence length="338" mass="37458">MEQAHFRVLDPYTQPSTRSSSFSPEAVARQEHIFDRINGELQAINSLASSQPVVIKGVKASDIYASVSELFDACPNLQAYETRINWLDDTLVITRPLALHRFTAGFFFALARLTVNGNGNGKGLPTNRYNGSDIQIGGSAAIRLLDGFKNPTCSLYDVNASREATLNDTPTVVIEVGYNVPPIELAFTSGRFVCASLGVVQLVVAIQLKFSDECNRDGFRVLDSLAISSWEPMQVEKFPTWDGPLDTVFRADCSGLSQFPINQYKLVKKLSRGYAQFTARETKVQEIPVSSSPCALDYTFDITYGQLYREPLVADFNKIAMSIPHATIWHLIKDNINV</sequence>
<reference evidence="1" key="1">
    <citation type="journal article" date="2021" name="New Phytol.">
        <title>Evolutionary innovations through gain and loss of genes in the ectomycorrhizal Boletales.</title>
        <authorList>
            <person name="Wu G."/>
            <person name="Miyauchi S."/>
            <person name="Morin E."/>
            <person name="Kuo A."/>
            <person name="Drula E."/>
            <person name="Varga T."/>
            <person name="Kohler A."/>
            <person name="Feng B."/>
            <person name="Cao Y."/>
            <person name="Lipzen A."/>
            <person name="Daum C."/>
            <person name="Hundley H."/>
            <person name="Pangilinan J."/>
            <person name="Johnson J."/>
            <person name="Barry K."/>
            <person name="LaButti K."/>
            <person name="Ng V."/>
            <person name="Ahrendt S."/>
            <person name="Min B."/>
            <person name="Choi I.G."/>
            <person name="Park H."/>
            <person name="Plett J.M."/>
            <person name="Magnuson J."/>
            <person name="Spatafora J.W."/>
            <person name="Nagy L.G."/>
            <person name="Henrissat B."/>
            <person name="Grigoriev I.V."/>
            <person name="Yang Z.L."/>
            <person name="Xu J."/>
            <person name="Martin F.M."/>
        </authorList>
    </citation>
    <scope>NUCLEOTIDE SEQUENCE</scope>
    <source>
        <strain evidence="1">KUC20120723A-06</strain>
    </source>
</reference>
<evidence type="ECO:0000313" key="1">
    <source>
        <dbReference type="EMBL" id="KAH7925779.1"/>
    </source>
</evidence>
<organism evidence="1 2">
    <name type="scientific">Leucogyrophana mollusca</name>
    <dbReference type="NCBI Taxonomy" id="85980"/>
    <lineage>
        <taxon>Eukaryota</taxon>
        <taxon>Fungi</taxon>
        <taxon>Dikarya</taxon>
        <taxon>Basidiomycota</taxon>
        <taxon>Agaricomycotina</taxon>
        <taxon>Agaricomycetes</taxon>
        <taxon>Agaricomycetidae</taxon>
        <taxon>Boletales</taxon>
        <taxon>Boletales incertae sedis</taxon>
        <taxon>Leucogyrophana</taxon>
    </lineage>
</organism>